<reference evidence="3" key="1">
    <citation type="submission" date="2021-05" db="EMBL/GenBank/DDBJ databases">
        <title>A free-living protist that lacks canonical eukaryotic 1 DNA replication and segregation systems.</title>
        <authorList>
            <person name="Salas-Leiva D.E."/>
            <person name="Tromer E.C."/>
            <person name="Curtis B.A."/>
            <person name="Jerlstrom-Hultqvist J."/>
            <person name="Kolisko M."/>
            <person name="Yi Z."/>
            <person name="Salas-Leiva J.S."/>
            <person name="Gallot-Lavallee L."/>
            <person name="Kops G.J.P.L."/>
            <person name="Archibald J.M."/>
            <person name="Simpson A.G.B."/>
            <person name="Roger A.J."/>
        </authorList>
    </citation>
    <scope>NUCLEOTIDE SEQUENCE</scope>
    <source>
        <strain evidence="3">BICM</strain>
    </source>
</reference>
<name>A0A8J6ARI6_9EUKA</name>
<dbReference type="Proteomes" id="UP000717585">
    <property type="component" value="Unassembled WGS sequence"/>
</dbReference>
<protein>
    <recommendedName>
        <fullName evidence="2">Protein ZIP4 homolog</fullName>
    </recommendedName>
</protein>
<dbReference type="OrthoDB" id="65716at2759"/>
<keyword evidence="1" id="KW-0469">Meiosis</keyword>
<comment type="caution">
    <text evidence="3">The sequence shown here is derived from an EMBL/GenBank/DDBJ whole genome shotgun (WGS) entry which is preliminary data.</text>
</comment>
<dbReference type="EMBL" id="JAHDYR010000038">
    <property type="protein sequence ID" value="KAG9392143.1"/>
    <property type="molecule type" value="Genomic_DNA"/>
</dbReference>
<evidence type="ECO:0000256" key="2">
    <source>
        <dbReference type="ARBA" id="ARBA00031845"/>
    </source>
</evidence>
<dbReference type="InterPro" id="IPR011990">
    <property type="entry name" value="TPR-like_helical_dom_sf"/>
</dbReference>
<evidence type="ECO:0000313" key="3">
    <source>
        <dbReference type="EMBL" id="KAG9392143.1"/>
    </source>
</evidence>
<dbReference type="GO" id="GO:0051321">
    <property type="term" value="P:meiotic cell cycle"/>
    <property type="evidence" value="ECO:0007669"/>
    <property type="project" value="UniProtKB-KW"/>
</dbReference>
<keyword evidence="4" id="KW-1185">Reference proteome</keyword>
<accession>A0A8J6ARI6</accession>
<proteinExistence type="predicted"/>
<dbReference type="Gene3D" id="1.25.40.10">
    <property type="entry name" value="Tetratricopeptide repeat domain"/>
    <property type="match status" value="1"/>
</dbReference>
<organism evidence="3 4">
    <name type="scientific">Carpediemonas membranifera</name>
    <dbReference type="NCBI Taxonomy" id="201153"/>
    <lineage>
        <taxon>Eukaryota</taxon>
        <taxon>Metamonada</taxon>
        <taxon>Carpediemonas-like organisms</taxon>
        <taxon>Carpediemonas</taxon>
    </lineage>
</organism>
<sequence length="847" mass="90856">MSSITDKLQEIDQITSNSDAEYPAMLVEESIHILPSVNLQTFPSSQRKRLAYRIWNNSVIRGQNGKDASSELDLRILSARLLHSALQPSDPAEEWLNLTKFYGKIGHFVAQSGNHDAALQHLSVALETFETAAQHGAPERAATNALFSTLCWRAESLWRLDRMSEVKPVVARLRELLPIIPQETAFLGGLCYNLAVFLHNKTDFGQASFWFNESLSIYRLDQQAHSAHIARTLRFLAASLVAHGAADKAVEAARQSLAVEDAPSTRFVLLKALVAAGDVESAKTVMDQLIAPGAATNVAMAALQVVADAGLSDVSQHGLARATELFPGDPLVIAAQIRQLELLLSSEADPPPAATTLASTLVAMHDKTRLSLTIRPHVHAILWNTALAARGRGSTSVARTWAEWAERFAATDAASRARALLLVADCMAEDRALDAALTKAQEAAKVHFSIHAAYTVFRILLAMERPSAATAALSELQQSEGFEPGFLAVCAQDAYEKGLAATATAALEALAKLDPAAGAHVLPNLVKLAALAEPPDLDLLAKYLAMAVSQVRSGAIGAEDGEFFRRVAWNNALEAAKAGKRAAAATLLVASAELAALDPDGDTGDVLASRVRALLMAAGAAYGEGGPALEGEAAAKTMELLTAAYSRAVEVMPLRLSLSMVSTYHVSCFQHAMATDRERVEAVIAQAAAQVPDVAPCPSEVLALIANDCFTAGLFGQCVVACKALIARPPAETRFLLPRAVRMAIEAMEAMHVSRRELLPLYTEAASLIQSAGTHYIPIERYWVLVSCWNNAVDAHRMSEIELAEKLMAAAVGLLDTVDNEMCPEQRRRELKAAYDNVLQAVSDIAM</sequence>
<evidence type="ECO:0000256" key="1">
    <source>
        <dbReference type="ARBA" id="ARBA00023254"/>
    </source>
</evidence>
<dbReference type="Pfam" id="PF08631">
    <property type="entry name" value="SPO22"/>
    <property type="match status" value="1"/>
</dbReference>
<gene>
    <name evidence="3" type="ORF">J8273_5122</name>
</gene>
<dbReference type="SUPFAM" id="SSF48452">
    <property type="entry name" value="TPR-like"/>
    <property type="match status" value="1"/>
</dbReference>
<dbReference type="PANTHER" id="PTHR47083">
    <property type="entry name" value="TESTIS-EXPRESSED PROTEIN 11"/>
    <property type="match status" value="1"/>
</dbReference>
<dbReference type="InterPro" id="IPR042861">
    <property type="entry name" value="TEX11"/>
</dbReference>
<dbReference type="AlphaFoldDB" id="A0A8J6ARI6"/>
<dbReference type="PANTHER" id="PTHR47083:SF1">
    <property type="entry name" value="TESTIS-EXPRESSED PROTEIN 11"/>
    <property type="match status" value="1"/>
</dbReference>
<dbReference type="InterPro" id="IPR013940">
    <property type="entry name" value="Spo22/ZIP4/TEX11"/>
</dbReference>
<evidence type="ECO:0000313" key="4">
    <source>
        <dbReference type="Proteomes" id="UP000717585"/>
    </source>
</evidence>